<dbReference type="InterPro" id="IPR016162">
    <property type="entry name" value="Ald_DH_N"/>
</dbReference>
<evidence type="ECO:0000259" key="3">
    <source>
        <dbReference type="Pfam" id="PF00171"/>
    </source>
</evidence>
<protein>
    <submittedName>
        <fullName evidence="4">Aldehyde dehydrogenase family protein</fullName>
    </submittedName>
</protein>
<dbReference type="InterPro" id="IPR016161">
    <property type="entry name" value="Ald_DH/histidinol_DH"/>
</dbReference>
<dbReference type="EMBL" id="FOXX01000033">
    <property type="protein sequence ID" value="SFQ89276.1"/>
    <property type="molecule type" value="Genomic_DNA"/>
</dbReference>
<dbReference type="PANTHER" id="PTHR42804:SF1">
    <property type="entry name" value="ALDEHYDE DEHYDROGENASE-RELATED"/>
    <property type="match status" value="1"/>
</dbReference>
<gene>
    <name evidence="4" type="ORF">SAMN02745910_05237</name>
</gene>
<evidence type="ECO:0000256" key="1">
    <source>
        <dbReference type="ARBA" id="ARBA00009986"/>
    </source>
</evidence>
<keyword evidence="2" id="KW-0560">Oxidoreductase</keyword>
<dbReference type="SUPFAM" id="SSF53720">
    <property type="entry name" value="ALDH-like"/>
    <property type="match status" value="1"/>
</dbReference>
<dbReference type="Proteomes" id="UP000182762">
    <property type="component" value="Unassembled WGS sequence"/>
</dbReference>
<organism evidence="4 5">
    <name type="scientific">Priestia endophytica DSM 13796</name>
    <dbReference type="NCBI Taxonomy" id="1121089"/>
    <lineage>
        <taxon>Bacteria</taxon>
        <taxon>Bacillati</taxon>
        <taxon>Bacillota</taxon>
        <taxon>Bacilli</taxon>
        <taxon>Bacillales</taxon>
        <taxon>Bacillaceae</taxon>
        <taxon>Priestia</taxon>
    </lineage>
</organism>
<accession>A0A1I6C7U7</accession>
<dbReference type="Gene3D" id="3.40.605.10">
    <property type="entry name" value="Aldehyde Dehydrogenase, Chain A, domain 1"/>
    <property type="match status" value="1"/>
</dbReference>
<dbReference type="InterPro" id="IPR015590">
    <property type="entry name" value="Aldehyde_DH_dom"/>
</dbReference>
<sequence length="62" mass="7075">MKTQTEIRKYQMFIDGEFVNSSSQETTKVLNPATEEVISEIPKGTVEDVRRAIESAERAQKE</sequence>
<evidence type="ECO:0000313" key="5">
    <source>
        <dbReference type="Proteomes" id="UP000182762"/>
    </source>
</evidence>
<feature type="domain" description="Aldehyde dehydrogenase" evidence="3">
    <location>
        <begin position="18"/>
        <end position="61"/>
    </location>
</feature>
<dbReference type="Pfam" id="PF00171">
    <property type="entry name" value="Aldedh"/>
    <property type="match status" value="1"/>
</dbReference>
<name>A0A1I6C7U7_9BACI</name>
<evidence type="ECO:0000256" key="2">
    <source>
        <dbReference type="ARBA" id="ARBA00023002"/>
    </source>
</evidence>
<reference evidence="4 5" key="1">
    <citation type="submission" date="2016-10" db="EMBL/GenBank/DDBJ databases">
        <authorList>
            <person name="Varghese N."/>
            <person name="Submissions S."/>
        </authorList>
    </citation>
    <scope>NUCLEOTIDE SEQUENCE [LARGE SCALE GENOMIC DNA]</scope>
    <source>
        <strain evidence="4 5">DSM 13796</strain>
    </source>
</reference>
<proteinExistence type="inferred from homology"/>
<evidence type="ECO:0000313" key="4">
    <source>
        <dbReference type="EMBL" id="SFQ89276.1"/>
    </source>
</evidence>
<comment type="caution">
    <text evidence="4">The sequence shown here is derived from an EMBL/GenBank/DDBJ whole genome shotgun (WGS) entry which is preliminary data.</text>
</comment>
<dbReference type="PANTHER" id="PTHR42804">
    <property type="entry name" value="ALDEHYDE DEHYDROGENASE"/>
    <property type="match status" value="1"/>
</dbReference>
<keyword evidence="5" id="KW-1185">Reference proteome</keyword>
<comment type="similarity">
    <text evidence="1">Belongs to the aldehyde dehydrogenase family.</text>
</comment>